<dbReference type="InterPro" id="IPR036514">
    <property type="entry name" value="SGNH_hydro_sf"/>
</dbReference>
<accession>A0AAD4DSR1</accession>
<protein>
    <submittedName>
        <fullName evidence="1">Uncharacterized protein</fullName>
    </submittedName>
</protein>
<evidence type="ECO:0000313" key="2">
    <source>
        <dbReference type="Proteomes" id="UP001195769"/>
    </source>
</evidence>
<keyword evidence="2" id="KW-1185">Reference proteome</keyword>
<reference evidence="1" key="1">
    <citation type="journal article" date="2020" name="New Phytol.">
        <title>Comparative genomics reveals dynamic genome evolution in host specialist ectomycorrhizal fungi.</title>
        <authorList>
            <person name="Lofgren L.A."/>
            <person name="Nguyen N.H."/>
            <person name="Vilgalys R."/>
            <person name="Ruytinx J."/>
            <person name="Liao H.L."/>
            <person name="Branco S."/>
            <person name="Kuo A."/>
            <person name="LaButti K."/>
            <person name="Lipzen A."/>
            <person name="Andreopoulos W."/>
            <person name="Pangilinan J."/>
            <person name="Riley R."/>
            <person name="Hundley H."/>
            <person name="Na H."/>
            <person name="Barry K."/>
            <person name="Grigoriev I.V."/>
            <person name="Stajich J.E."/>
            <person name="Kennedy P.G."/>
        </authorList>
    </citation>
    <scope>NUCLEOTIDE SEQUENCE</scope>
    <source>
        <strain evidence="1">FC203</strain>
    </source>
</reference>
<name>A0AAD4DSR1_9AGAM</name>
<dbReference type="AlphaFoldDB" id="A0AAD4DSR1"/>
<feature type="non-terminal residue" evidence="1">
    <location>
        <position position="1"/>
    </location>
</feature>
<gene>
    <name evidence="1" type="ORF">F5891DRAFT_963221</name>
</gene>
<organism evidence="1 2">
    <name type="scientific">Suillus fuscotomentosus</name>
    <dbReference type="NCBI Taxonomy" id="1912939"/>
    <lineage>
        <taxon>Eukaryota</taxon>
        <taxon>Fungi</taxon>
        <taxon>Dikarya</taxon>
        <taxon>Basidiomycota</taxon>
        <taxon>Agaricomycotina</taxon>
        <taxon>Agaricomycetes</taxon>
        <taxon>Agaricomycetidae</taxon>
        <taxon>Boletales</taxon>
        <taxon>Suillineae</taxon>
        <taxon>Suillaceae</taxon>
        <taxon>Suillus</taxon>
    </lineage>
</organism>
<dbReference type="Proteomes" id="UP001195769">
    <property type="component" value="Unassembled WGS sequence"/>
</dbReference>
<dbReference type="Gene3D" id="3.40.50.1110">
    <property type="entry name" value="SGNH hydrolase"/>
    <property type="match status" value="1"/>
</dbReference>
<sequence length="115" mass="12559">LLFLTHTPIDHTTLFTEWGPDTAAKMGTDVAEYNAQLTQSVRTFKSKHPDLDTVTGYCEAYENGTPTTTYQVEGCAPVSNHFWLNGLHPLFTVHNILAKGISTALSGYPATQTAT</sequence>
<comment type="caution">
    <text evidence="1">The sequence shown here is derived from an EMBL/GenBank/DDBJ whole genome shotgun (WGS) entry which is preliminary data.</text>
</comment>
<dbReference type="RefSeq" id="XP_041218834.1">
    <property type="nucleotide sequence ID" value="XM_041375976.1"/>
</dbReference>
<dbReference type="EMBL" id="JABBWK010000103">
    <property type="protein sequence ID" value="KAG1893258.1"/>
    <property type="molecule type" value="Genomic_DNA"/>
</dbReference>
<evidence type="ECO:0000313" key="1">
    <source>
        <dbReference type="EMBL" id="KAG1893258.1"/>
    </source>
</evidence>
<proteinExistence type="predicted"/>
<dbReference type="GeneID" id="64670274"/>